<evidence type="ECO:0000313" key="3">
    <source>
        <dbReference type="EMBL" id="MBB5037576.1"/>
    </source>
</evidence>
<reference evidence="3 4" key="1">
    <citation type="submission" date="2020-08" db="EMBL/GenBank/DDBJ databases">
        <title>Genomic Encyclopedia of Type Strains, Phase IV (KMG-IV): sequencing the most valuable type-strain genomes for metagenomic binning, comparative biology and taxonomic classification.</title>
        <authorList>
            <person name="Goeker M."/>
        </authorList>
    </citation>
    <scope>NUCLEOTIDE SEQUENCE [LARGE SCALE GENOMIC DNA]</scope>
    <source>
        <strain evidence="3 4">DSM 12251</strain>
    </source>
</reference>
<evidence type="ECO:0000256" key="2">
    <source>
        <dbReference type="SAM" id="Phobius"/>
    </source>
</evidence>
<keyword evidence="2" id="KW-0472">Membrane</keyword>
<name>A0A7W7YJW6_9BACT</name>
<gene>
    <name evidence="3" type="ORF">HNQ64_001825</name>
</gene>
<feature type="transmembrane region" description="Helical" evidence="2">
    <location>
        <begin position="232"/>
        <end position="255"/>
    </location>
</feature>
<feature type="transmembrane region" description="Helical" evidence="2">
    <location>
        <begin position="50"/>
        <end position="70"/>
    </location>
</feature>
<evidence type="ECO:0000256" key="1">
    <source>
        <dbReference type="SAM" id="MobiDB-lite"/>
    </source>
</evidence>
<sequence>MNPTHSHFTEPAWTGDLLAHLGLERGATADEVYQKANDLATRLAPNTRRLWRWILLLEGLAVLMPLFWLMVAQRRWSAGAVSISVALCTLGVIGFCWWLRWRNQQQAWTRSRLLAEIARSAKATSNWPGRPTHDALDVAPSLQPLAAVMAAPETVQQPGDLEAWKAEYLANRIEDQSSFYTVKAKAAAIERQHLSQYVTRSLDGALVLAVLGLWLGFSGTSEWLLSVANADLFLGLTGAALPLIAILMQSLSAYLELNRRTGRYAQQWEYLEVAKGRLMKSRTLEEMQEVVQEVERVLLSEVTEWFYQAEHAEVFYRSAQAPAAVGRQRLTAVKESRWSEFTTRLLDGAGMALSVTGRIIFGRVLIVAVTSVLTSLLIFSRAPQDGLQRSILRTADGQLLSKAGALGWWKPVPEESARGFILIAHGLNDSALVAEEKSKGQEKNKLHWMTDLQGALKERLGPAVPDICLVDWSIAAKPSEVTALLRTLEKIRDEDAAERGQGTGKPHTGEAPARPPVQTRGGVDLKKTPEPTMPDKKAPSVTDIVAIRMQAQAIGDIVGYKLAQSMKTDPVVIYADQPMHLIGHSAGGFLVVRAALVLKRFGLLPKNSRVTLLDTPLPDVNDLYELLEPNGDSRCQVDFYKSSFFAQRVPPDSPERPNYRCYELQPDATPEGSDPYLYAHSYAHQWYIRSIRRPEMGAEMPPGFRASPFWPRLKPHAP</sequence>
<organism evidence="3 4">
    <name type="scientific">Prosthecobacter dejongeii</name>
    <dbReference type="NCBI Taxonomy" id="48465"/>
    <lineage>
        <taxon>Bacteria</taxon>
        <taxon>Pseudomonadati</taxon>
        <taxon>Verrucomicrobiota</taxon>
        <taxon>Verrucomicrobiia</taxon>
        <taxon>Verrucomicrobiales</taxon>
        <taxon>Verrucomicrobiaceae</taxon>
        <taxon>Prosthecobacter</taxon>
    </lineage>
</organism>
<evidence type="ECO:0000313" key="4">
    <source>
        <dbReference type="Proteomes" id="UP000534294"/>
    </source>
</evidence>
<feature type="transmembrane region" description="Helical" evidence="2">
    <location>
        <begin position="76"/>
        <end position="99"/>
    </location>
</feature>
<dbReference type="RefSeq" id="WP_184207606.1">
    <property type="nucleotide sequence ID" value="NZ_JACHIF010000003.1"/>
</dbReference>
<keyword evidence="4" id="KW-1185">Reference proteome</keyword>
<feature type="region of interest" description="Disordered" evidence="1">
    <location>
        <begin position="494"/>
        <end position="538"/>
    </location>
</feature>
<comment type="caution">
    <text evidence="3">The sequence shown here is derived from an EMBL/GenBank/DDBJ whole genome shotgun (WGS) entry which is preliminary data.</text>
</comment>
<feature type="transmembrane region" description="Helical" evidence="2">
    <location>
        <begin position="360"/>
        <end position="379"/>
    </location>
</feature>
<feature type="compositionally biased region" description="Basic and acidic residues" evidence="1">
    <location>
        <begin position="523"/>
        <end position="538"/>
    </location>
</feature>
<proteinExistence type="predicted"/>
<dbReference type="SUPFAM" id="SSF53474">
    <property type="entry name" value="alpha/beta-Hydrolases"/>
    <property type="match status" value="1"/>
</dbReference>
<feature type="transmembrane region" description="Helical" evidence="2">
    <location>
        <begin position="201"/>
        <end position="220"/>
    </location>
</feature>
<dbReference type="EMBL" id="JACHIF010000003">
    <property type="protein sequence ID" value="MBB5037576.1"/>
    <property type="molecule type" value="Genomic_DNA"/>
</dbReference>
<keyword evidence="2" id="KW-1133">Transmembrane helix</keyword>
<protein>
    <submittedName>
        <fullName evidence="3">Membrane protein YdbS with pleckstrin-like domain</fullName>
    </submittedName>
</protein>
<keyword evidence="2" id="KW-0812">Transmembrane</keyword>
<accession>A0A7W7YJW6</accession>
<dbReference type="Proteomes" id="UP000534294">
    <property type="component" value="Unassembled WGS sequence"/>
</dbReference>
<dbReference type="InterPro" id="IPR029058">
    <property type="entry name" value="AB_hydrolase_fold"/>
</dbReference>
<dbReference type="AlphaFoldDB" id="A0A7W7YJW6"/>